<dbReference type="GO" id="GO:0000993">
    <property type="term" value="F:RNA polymerase II complex binding"/>
    <property type="evidence" value="ECO:0007669"/>
    <property type="project" value="TreeGrafter"/>
</dbReference>
<dbReference type="InterPro" id="IPR038103">
    <property type="entry name" value="CDC73_C_sf"/>
</dbReference>
<feature type="compositionally biased region" description="Low complexity" evidence="9">
    <location>
        <begin position="214"/>
        <end position="245"/>
    </location>
</feature>
<feature type="region of interest" description="Disordered" evidence="9">
    <location>
        <begin position="124"/>
        <end position="150"/>
    </location>
</feature>
<dbReference type="SUPFAM" id="SSF81901">
    <property type="entry name" value="HCP-like"/>
    <property type="match status" value="2"/>
</dbReference>
<dbReference type="Gene3D" id="1.25.40.10">
    <property type="entry name" value="Tetratricopeptide repeat domain"/>
    <property type="match status" value="1"/>
</dbReference>
<evidence type="ECO:0000256" key="4">
    <source>
        <dbReference type="ARBA" id="ARBA00022741"/>
    </source>
</evidence>
<dbReference type="Pfam" id="PF08238">
    <property type="entry name" value="Sel1"/>
    <property type="match status" value="6"/>
</dbReference>
<keyword evidence="3" id="KW-0808">Transferase</keyword>
<dbReference type="GO" id="GO:0032968">
    <property type="term" value="P:positive regulation of transcription elongation by RNA polymerase II"/>
    <property type="evidence" value="ECO:0007669"/>
    <property type="project" value="TreeGrafter"/>
</dbReference>
<dbReference type="PROSITE" id="PS00108">
    <property type="entry name" value="PROTEIN_KINASE_ST"/>
    <property type="match status" value="1"/>
</dbReference>
<dbReference type="Gene3D" id="3.40.50.11990">
    <property type="entry name" value="RNA polymerase II accessory factor, Cdc73 C-terminal domain"/>
    <property type="match status" value="1"/>
</dbReference>
<dbReference type="GO" id="GO:0005524">
    <property type="term" value="F:ATP binding"/>
    <property type="evidence" value="ECO:0007669"/>
    <property type="project" value="UniProtKB-UniRule"/>
</dbReference>
<dbReference type="SMART" id="SM00671">
    <property type="entry name" value="SEL1"/>
    <property type="match status" value="6"/>
</dbReference>
<evidence type="ECO:0000313" key="11">
    <source>
        <dbReference type="EMBL" id="KAG0270277.1"/>
    </source>
</evidence>
<gene>
    <name evidence="11" type="ORF">DFQ27_009069</name>
</gene>
<protein>
    <recommendedName>
        <fullName evidence="10">Protein kinase domain-containing protein</fullName>
    </recommendedName>
</protein>
<keyword evidence="7" id="KW-0539">Nucleus</keyword>
<dbReference type="PANTHER" id="PTHR12466">
    <property type="entry name" value="CDC73 DOMAIN PROTEIN"/>
    <property type="match status" value="1"/>
</dbReference>
<dbReference type="AlphaFoldDB" id="A0A9P6QKJ2"/>
<comment type="caution">
    <text evidence="11">The sequence shown here is derived from an EMBL/GenBank/DDBJ whole genome shotgun (WGS) entry which is preliminary data.</text>
</comment>
<name>A0A9P6QKJ2_9FUNG</name>
<dbReference type="CDD" id="cd13999">
    <property type="entry name" value="STKc_MAP3K-like"/>
    <property type="match status" value="1"/>
</dbReference>
<dbReference type="Pfam" id="PF07714">
    <property type="entry name" value="PK_Tyr_Ser-Thr"/>
    <property type="match status" value="1"/>
</dbReference>
<feature type="binding site" evidence="8">
    <location>
        <position position="564"/>
    </location>
    <ligand>
        <name>ATP</name>
        <dbReference type="ChEBI" id="CHEBI:30616"/>
    </ligand>
</feature>
<evidence type="ECO:0000313" key="12">
    <source>
        <dbReference type="Proteomes" id="UP000807716"/>
    </source>
</evidence>
<feature type="compositionally biased region" description="Acidic residues" evidence="9">
    <location>
        <begin position="512"/>
        <end position="530"/>
    </location>
</feature>
<reference evidence="11" key="1">
    <citation type="journal article" date="2020" name="Fungal Divers.">
        <title>Resolving the Mortierellaceae phylogeny through synthesis of multi-gene phylogenetics and phylogenomics.</title>
        <authorList>
            <person name="Vandepol N."/>
            <person name="Liber J."/>
            <person name="Desiro A."/>
            <person name="Na H."/>
            <person name="Kennedy M."/>
            <person name="Barry K."/>
            <person name="Grigoriev I.V."/>
            <person name="Miller A.N."/>
            <person name="O'Donnell K."/>
            <person name="Stajich J.E."/>
            <person name="Bonito G."/>
        </authorList>
    </citation>
    <scope>NUCLEOTIDE SEQUENCE</scope>
    <source>
        <strain evidence="11">BC1065</strain>
    </source>
</reference>
<feature type="domain" description="Protein kinase" evidence="10">
    <location>
        <begin position="536"/>
        <end position="790"/>
    </location>
</feature>
<feature type="compositionally biased region" description="Low complexity" evidence="9">
    <location>
        <begin position="253"/>
        <end position="267"/>
    </location>
</feature>
<feature type="compositionally biased region" description="Basic and acidic residues" evidence="9">
    <location>
        <begin position="198"/>
        <end position="211"/>
    </location>
</feature>
<dbReference type="GO" id="GO:0004672">
    <property type="term" value="F:protein kinase activity"/>
    <property type="evidence" value="ECO:0007669"/>
    <property type="project" value="InterPro"/>
</dbReference>
<evidence type="ECO:0000256" key="1">
    <source>
        <dbReference type="ARBA" id="ARBA00004123"/>
    </source>
</evidence>
<dbReference type="SMART" id="SM00220">
    <property type="entry name" value="S_TKc"/>
    <property type="match status" value="1"/>
</dbReference>
<comment type="similarity">
    <text evidence="2">Belongs to the CDC73 family.</text>
</comment>
<dbReference type="Pfam" id="PF16050">
    <property type="entry name" value="CDC73_N"/>
    <property type="match status" value="1"/>
</dbReference>
<dbReference type="InterPro" id="IPR032041">
    <property type="entry name" value="Cdc73_N"/>
</dbReference>
<dbReference type="GO" id="GO:0016593">
    <property type="term" value="C:Cdc73/Paf1 complex"/>
    <property type="evidence" value="ECO:0007669"/>
    <property type="project" value="InterPro"/>
</dbReference>
<accession>A0A9P6QKJ2</accession>
<dbReference type="InterPro" id="IPR031336">
    <property type="entry name" value="CDC73_C"/>
</dbReference>
<dbReference type="Pfam" id="PF05179">
    <property type="entry name" value="CDC73_C"/>
    <property type="match status" value="1"/>
</dbReference>
<dbReference type="EMBL" id="JAAAJB010000008">
    <property type="protein sequence ID" value="KAG0270277.1"/>
    <property type="molecule type" value="Genomic_DNA"/>
</dbReference>
<proteinExistence type="inferred from homology"/>
<dbReference type="InterPro" id="IPR008271">
    <property type="entry name" value="Ser/Thr_kinase_AS"/>
</dbReference>
<keyword evidence="6" id="KW-0804">Transcription</keyword>
<keyword evidence="3" id="KW-0723">Serine/threonine-protein kinase</keyword>
<dbReference type="InterPro" id="IPR006597">
    <property type="entry name" value="Sel1-like"/>
</dbReference>
<dbReference type="OrthoDB" id="2186602at2759"/>
<sequence>MAQDPLSLLRDFTVSKKPIALVNADGGVVTELTEATDVVFQDDTQSIKVPRTTPTTYRRGASEETYTLETLLFLLQRANQSVAEYSLEGATKGIPIVSILDRRSVLDYLTGVTATSANIVQQTDTSKRAADQTMDIDTESATKKPKISNQSAYGDEAEILRAIISKERLCKTTASVLRGNRSFANIQKTGIGLLLKGKPKDDKNAKQRSQDPRATNAPPSTQPSSSTSRHPSSSSAAATSSSTAGAGAGATTGSGSSSNSRSRPSSSRVPIIIVPAAITSMLTLYNIKQFLERQEYVDGQVAKEQFGNKQKPNYLNLERRQKANETHKTVYQVVDSTDQLRPEDWDRVVCVFTNGAEWQFKKLKWPKPIDLFANVKGFYVKWTDEQPKEVVKTWNVETINTGLRSVLLEIGRASFDVCTVAAAPVGWRAPGLTTKRGILETAGDTLGAVVATPTAVADGVRGGGGGFAALTLGIPADFAAPPFRSWVLAIAPSSPMLDNIEKHVHFDRTTNVEDDEDTGMGPDIDEEEEDEPLSSLAVRSLIGAGAYGHVYHASWKGRKVAVKKFLVLQDEVHQTEAIQREIEILRNAVDRRIIQFYGTTYHEGMLVLVMECAEGGSLQRAINGQRLTNWFTKTRIAQEIAQGLAFIHHEGIIHRDLKSMNVLLTRHMEVKLCDFGLATIKVRSASMSSTLKGTSRWMAPELFVARPKYSTKSDMYALGMVMWEMAANCTVPFQEQLDNPTVVTIVMRGEREELPEDTPDDYRNWVKRCWAQDPLERPEASEMIVGEDDLEVIDGLGADSKMISLTAEIAGMTVSPPSSAESARGKGGAIAHHAGDVGSLSTRANQGDVKAQMALAAMYEKGVGVDQSYSKAFKWYLRAAAQECTEAEYKLGDFFYYGRGTQRNHGVAAYWIRQAAERGHAVAQKDLGWMYGNGEGVEQDYAKAVSWYLKSAEQGNMGAQKNLGVMYHNGQGVDQDYAKAASWYRKSAEQGSATAQNNLGVMYASGLGVEQDYVEAMAWYFKSAEQGSATAQINLGVIYENGQGVQKDIQQAIHWYKKAADQGHPQAKQRLVALEYVDIQDSV</sequence>
<feature type="region of interest" description="Disordered" evidence="9">
    <location>
        <begin position="194"/>
        <end position="267"/>
    </location>
</feature>
<dbReference type="InterPro" id="IPR017441">
    <property type="entry name" value="Protein_kinase_ATP_BS"/>
</dbReference>
<dbReference type="InterPro" id="IPR011990">
    <property type="entry name" value="TPR-like_helical_dom_sf"/>
</dbReference>
<evidence type="ECO:0000256" key="6">
    <source>
        <dbReference type="ARBA" id="ARBA00023163"/>
    </source>
</evidence>
<dbReference type="SUPFAM" id="SSF56112">
    <property type="entry name" value="Protein kinase-like (PK-like)"/>
    <property type="match status" value="1"/>
</dbReference>
<evidence type="ECO:0000256" key="3">
    <source>
        <dbReference type="ARBA" id="ARBA00022527"/>
    </source>
</evidence>
<evidence type="ECO:0000256" key="8">
    <source>
        <dbReference type="PROSITE-ProRule" id="PRU10141"/>
    </source>
</evidence>
<evidence type="ECO:0000256" key="5">
    <source>
        <dbReference type="ARBA" id="ARBA00022840"/>
    </source>
</evidence>
<dbReference type="GO" id="GO:0006368">
    <property type="term" value="P:transcription elongation by RNA polymerase II"/>
    <property type="evidence" value="ECO:0007669"/>
    <property type="project" value="InterPro"/>
</dbReference>
<keyword evidence="5 8" id="KW-0067">ATP-binding</keyword>
<dbReference type="Proteomes" id="UP000807716">
    <property type="component" value="Unassembled WGS sequence"/>
</dbReference>
<dbReference type="PROSITE" id="PS50011">
    <property type="entry name" value="PROTEIN_KINASE_DOM"/>
    <property type="match status" value="1"/>
</dbReference>
<keyword evidence="3" id="KW-0418">Kinase</keyword>
<evidence type="ECO:0000259" key="10">
    <source>
        <dbReference type="PROSITE" id="PS50011"/>
    </source>
</evidence>
<comment type="subcellular location">
    <subcellularLocation>
        <location evidence="1">Nucleus</location>
    </subcellularLocation>
</comment>
<organism evidence="11 12">
    <name type="scientific">Actinomortierella ambigua</name>
    <dbReference type="NCBI Taxonomy" id="1343610"/>
    <lineage>
        <taxon>Eukaryota</taxon>
        <taxon>Fungi</taxon>
        <taxon>Fungi incertae sedis</taxon>
        <taxon>Mucoromycota</taxon>
        <taxon>Mortierellomycotina</taxon>
        <taxon>Mortierellomycetes</taxon>
        <taxon>Mortierellales</taxon>
        <taxon>Mortierellaceae</taxon>
        <taxon>Actinomortierella</taxon>
    </lineage>
</organism>
<evidence type="ECO:0000256" key="2">
    <source>
        <dbReference type="ARBA" id="ARBA00010427"/>
    </source>
</evidence>
<evidence type="ECO:0000256" key="9">
    <source>
        <dbReference type="SAM" id="MobiDB-lite"/>
    </source>
</evidence>
<dbReference type="InterPro" id="IPR001245">
    <property type="entry name" value="Ser-Thr/Tyr_kinase_cat_dom"/>
</dbReference>
<keyword evidence="4 8" id="KW-0547">Nucleotide-binding</keyword>
<dbReference type="InterPro" id="IPR000719">
    <property type="entry name" value="Prot_kinase_dom"/>
</dbReference>
<feature type="region of interest" description="Disordered" evidence="9">
    <location>
        <begin position="510"/>
        <end position="530"/>
    </location>
</feature>
<dbReference type="InterPro" id="IPR011009">
    <property type="entry name" value="Kinase-like_dom_sf"/>
</dbReference>
<evidence type="ECO:0000256" key="7">
    <source>
        <dbReference type="ARBA" id="ARBA00023242"/>
    </source>
</evidence>
<dbReference type="Gene3D" id="1.10.510.10">
    <property type="entry name" value="Transferase(Phosphotransferase) domain 1"/>
    <property type="match status" value="1"/>
</dbReference>
<keyword evidence="12" id="KW-1185">Reference proteome</keyword>
<dbReference type="PANTHER" id="PTHR12466:SF8">
    <property type="entry name" value="PARAFIBROMIN"/>
    <property type="match status" value="1"/>
</dbReference>
<dbReference type="PROSITE" id="PS00107">
    <property type="entry name" value="PROTEIN_KINASE_ATP"/>
    <property type="match status" value="1"/>
</dbReference>
<dbReference type="InterPro" id="IPR007852">
    <property type="entry name" value="Cdc73/Parafibromin"/>
</dbReference>